<accession>A0A914SAC6</accession>
<dbReference type="Proteomes" id="UP000887564">
    <property type="component" value="Unplaced"/>
</dbReference>
<evidence type="ECO:0000313" key="2">
    <source>
        <dbReference type="WBParaSite" id="PEQ_0001425501-mRNA-1"/>
    </source>
</evidence>
<proteinExistence type="predicted"/>
<protein>
    <submittedName>
        <fullName evidence="2">Uncharacterized protein</fullName>
    </submittedName>
</protein>
<sequence>MFKLGEMRCVHPYWDELCGQALNSGYCEVVKKADKMLTECQRRVHNERQLHSVLALLTNIQVHILNPIDILRPAMDEGYFIPSVCCFLYGDLLDKIFTIVAKARLMMNGEYDEGGLICALHLCAFKELQLAVDWKSVAELARRAQIHYKTNLEAVMEEKLSDVVRLKALQRIQR</sequence>
<evidence type="ECO:0000313" key="1">
    <source>
        <dbReference type="Proteomes" id="UP000887564"/>
    </source>
</evidence>
<reference evidence="2" key="1">
    <citation type="submission" date="2022-11" db="UniProtKB">
        <authorList>
            <consortium name="WormBaseParasite"/>
        </authorList>
    </citation>
    <scope>IDENTIFICATION</scope>
</reference>
<dbReference type="WBParaSite" id="PEQ_0001425501-mRNA-1">
    <property type="protein sequence ID" value="PEQ_0001425501-mRNA-1"/>
    <property type="gene ID" value="PEQ_0001425501"/>
</dbReference>
<keyword evidence="1" id="KW-1185">Reference proteome</keyword>
<organism evidence="1 2">
    <name type="scientific">Parascaris equorum</name>
    <name type="common">Equine roundworm</name>
    <dbReference type="NCBI Taxonomy" id="6256"/>
    <lineage>
        <taxon>Eukaryota</taxon>
        <taxon>Metazoa</taxon>
        <taxon>Ecdysozoa</taxon>
        <taxon>Nematoda</taxon>
        <taxon>Chromadorea</taxon>
        <taxon>Rhabditida</taxon>
        <taxon>Spirurina</taxon>
        <taxon>Ascaridomorpha</taxon>
        <taxon>Ascaridoidea</taxon>
        <taxon>Ascarididae</taxon>
        <taxon>Parascaris</taxon>
    </lineage>
</organism>
<name>A0A914SAC6_PAREQ</name>
<dbReference type="AlphaFoldDB" id="A0A914SAC6"/>